<proteinExistence type="predicted"/>
<name>A0ACC6V2W6_9CREN</name>
<protein>
    <submittedName>
        <fullName evidence="1">Uncharacterized protein</fullName>
    </submittedName>
</protein>
<evidence type="ECO:0000313" key="1">
    <source>
        <dbReference type="EMBL" id="MFB6491276.1"/>
    </source>
</evidence>
<accession>A0ACC6V2W6</accession>
<gene>
    <name evidence="1" type="ORF">TU35_008615</name>
</gene>
<comment type="caution">
    <text evidence="1">The sequence shown here is derived from an EMBL/GenBank/DDBJ whole genome shotgun (WGS) entry which is preliminary data.</text>
</comment>
<organism evidence="1 2">
    <name type="scientific">Thermoproteus sp. AZ2</name>
    <dbReference type="NCBI Taxonomy" id="1609232"/>
    <lineage>
        <taxon>Archaea</taxon>
        <taxon>Thermoproteota</taxon>
        <taxon>Thermoprotei</taxon>
        <taxon>Thermoproteales</taxon>
        <taxon>Thermoproteaceae</taxon>
        <taxon>Thermoproteus</taxon>
    </lineage>
</organism>
<sequence length="53" mass="5504">MSEWFDSPVADCFITWANILEAAERGGPRKSGGGGAEEGRAGPRSARPAAKNA</sequence>
<dbReference type="Proteomes" id="UP000033636">
    <property type="component" value="Unassembled WGS sequence"/>
</dbReference>
<reference evidence="1" key="1">
    <citation type="submission" date="2024-07" db="EMBL/GenBank/DDBJ databases">
        <title>Metagenome and Metagenome-Assembled Genomes of Archaea from a hot spring from the geothermal field of Los Azufres, Mexico.</title>
        <authorList>
            <person name="Marin-Paredes R."/>
            <person name="Martinez-Romero E."/>
            <person name="Servin-Garciduenas L.E."/>
        </authorList>
    </citation>
    <scope>NUCLEOTIDE SEQUENCE</scope>
</reference>
<evidence type="ECO:0000313" key="2">
    <source>
        <dbReference type="Proteomes" id="UP000033636"/>
    </source>
</evidence>
<dbReference type="EMBL" id="JZWT02000027">
    <property type="protein sequence ID" value="MFB6491276.1"/>
    <property type="molecule type" value="Genomic_DNA"/>
</dbReference>